<accession>A0A7Y6B5M6</accession>
<keyword evidence="1" id="KW-0472">Membrane</keyword>
<evidence type="ECO:0000313" key="2">
    <source>
        <dbReference type="EMBL" id="NUU47861.1"/>
    </source>
</evidence>
<gene>
    <name evidence="2" type="ORF">HP438_12870</name>
</gene>
<evidence type="ECO:0000313" key="3">
    <source>
        <dbReference type="Proteomes" id="UP000536441"/>
    </source>
</evidence>
<comment type="caution">
    <text evidence="2">The sequence shown here is derived from an EMBL/GenBank/DDBJ whole genome shotgun (WGS) entry which is preliminary data.</text>
</comment>
<protein>
    <submittedName>
        <fullName evidence="2">Uncharacterized protein</fullName>
    </submittedName>
</protein>
<dbReference type="AlphaFoldDB" id="A0A7Y6B5M6"/>
<organism evidence="2 3">
    <name type="scientific">Sphingomonas zeae</name>
    <dbReference type="NCBI Taxonomy" id="1646122"/>
    <lineage>
        <taxon>Bacteria</taxon>
        <taxon>Pseudomonadati</taxon>
        <taxon>Pseudomonadota</taxon>
        <taxon>Alphaproteobacteria</taxon>
        <taxon>Sphingomonadales</taxon>
        <taxon>Sphingomonadaceae</taxon>
        <taxon>Sphingomonas</taxon>
    </lineage>
</organism>
<name>A0A7Y6B5M6_9SPHN</name>
<keyword evidence="3" id="KW-1185">Reference proteome</keyword>
<dbReference type="EMBL" id="JABMCH010000066">
    <property type="protein sequence ID" value="NUU47861.1"/>
    <property type="molecule type" value="Genomic_DNA"/>
</dbReference>
<keyword evidence="1" id="KW-1133">Transmembrane helix</keyword>
<proteinExistence type="predicted"/>
<dbReference type="RefSeq" id="WP_175312458.1">
    <property type="nucleotide sequence ID" value="NZ_CBCRYR010000002.1"/>
</dbReference>
<dbReference type="Proteomes" id="UP000536441">
    <property type="component" value="Unassembled WGS sequence"/>
</dbReference>
<evidence type="ECO:0000256" key="1">
    <source>
        <dbReference type="SAM" id="Phobius"/>
    </source>
</evidence>
<reference evidence="2 3" key="1">
    <citation type="submission" date="2020-05" db="EMBL/GenBank/DDBJ databases">
        <title>Genome Sequencing of Type Strains.</title>
        <authorList>
            <person name="Lemaire J.F."/>
            <person name="Inderbitzin P."/>
            <person name="Gregorio O.A."/>
            <person name="Collins S.B."/>
            <person name="Wespe N."/>
            <person name="Knight-Connoni V."/>
        </authorList>
    </citation>
    <scope>NUCLEOTIDE SEQUENCE [LARGE SCALE GENOMIC DNA]</scope>
    <source>
        <strain evidence="2 3">DSM 100049</strain>
    </source>
</reference>
<feature type="transmembrane region" description="Helical" evidence="1">
    <location>
        <begin position="111"/>
        <end position="132"/>
    </location>
</feature>
<sequence>MSDYVHLHHGDLESARLSRDHAERLRRSAADLRPLAHAFALYDGRAYDPNSAIPTLRSVLDSWIAEHETTARDLDRLAISYQDNAAFHAGPARESDPLPTGPVKGFSLVDLLHTVLLTLGIAAAVVLSAYVIRVARQHVLGFNDPVQAGAVR</sequence>
<keyword evidence="1" id="KW-0812">Transmembrane</keyword>